<dbReference type="GO" id="GO:0036088">
    <property type="term" value="P:D-serine catabolic process"/>
    <property type="evidence" value="ECO:0007669"/>
    <property type="project" value="TreeGrafter"/>
</dbReference>
<dbReference type="SMART" id="SM01119">
    <property type="entry name" value="D-ser_dehydrat"/>
    <property type="match status" value="1"/>
</dbReference>
<evidence type="ECO:0000256" key="1">
    <source>
        <dbReference type="ARBA" id="ARBA00005323"/>
    </source>
</evidence>
<dbReference type="Pfam" id="PF14031">
    <property type="entry name" value="D-ser_dehydrat"/>
    <property type="match status" value="1"/>
</dbReference>
<keyword evidence="5" id="KW-1185">Reference proteome</keyword>
<dbReference type="KEGG" id="paun:MJA45_04715"/>
<dbReference type="Gene3D" id="3.20.20.10">
    <property type="entry name" value="Alanine racemase"/>
    <property type="match status" value="1"/>
</dbReference>
<dbReference type="PANTHER" id="PTHR28004">
    <property type="entry name" value="ZGC:162816-RELATED"/>
    <property type="match status" value="1"/>
</dbReference>
<evidence type="ECO:0000256" key="2">
    <source>
        <dbReference type="ARBA" id="ARBA00023239"/>
    </source>
</evidence>
<organism evidence="4 5">
    <name type="scientific">Paenibacillus aurantius</name>
    <dbReference type="NCBI Taxonomy" id="2918900"/>
    <lineage>
        <taxon>Bacteria</taxon>
        <taxon>Bacillati</taxon>
        <taxon>Bacillota</taxon>
        <taxon>Bacilli</taxon>
        <taxon>Bacillales</taxon>
        <taxon>Paenibacillaceae</taxon>
        <taxon>Paenibacillus</taxon>
    </lineage>
</organism>
<gene>
    <name evidence="4" type="ORF">MJA45_04715</name>
</gene>
<dbReference type="InterPro" id="IPR001608">
    <property type="entry name" value="Ala_racemase_N"/>
</dbReference>
<dbReference type="Proteomes" id="UP001305702">
    <property type="component" value="Chromosome"/>
</dbReference>
<reference evidence="4 5" key="1">
    <citation type="submission" date="2022-02" db="EMBL/GenBank/DDBJ databases">
        <title>Paenibacillus sp. MBLB1776 Whole Genome Shotgun Sequencing.</title>
        <authorList>
            <person name="Hwang C.Y."/>
            <person name="Cho E.-S."/>
            <person name="Seo M.-J."/>
        </authorList>
    </citation>
    <scope>NUCLEOTIDE SEQUENCE [LARGE SCALE GENOMIC DNA]</scope>
    <source>
        <strain evidence="4 5">MBLB1776</strain>
    </source>
</reference>
<keyword evidence="2" id="KW-0456">Lyase</keyword>
<dbReference type="Gene3D" id="2.40.37.20">
    <property type="entry name" value="D-serine dehydratase-like domain"/>
    <property type="match status" value="1"/>
</dbReference>
<dbReference type="RefSeq" id="WP_315606131.1">
    <property type="nucleotide sequence ID" value="NZ_CP130318.1"/>
</dbReference>
<dbReference type="GO" id="GO:0008784">
    <property type="term" value="F:alanine racemase activity"/>
    <property type="evidence" value="ECO:0007669"/>
    <property type="project" value="UniProtKB-EC"/>
</dbReference>
<name>A0AA96LE34_9BACL</name>
<keyword evidence="4" id="KW-0413">Isomerase</keyword>
<dbReference type="GO" id="GO:0008721">
    <property type="term" value="F:D-serine ammonia-lyase activity"/>
    <property type="evidence" value="ECO:0007669"/>
    <property type="project" value="TreeGrafter"/>
</dbReference>
<dbReference type="EMBL" id="CP130318">
    <property type="protein sequence ID" value="WNQ12354.1"/>
    <property type="molecule type" value="Genomic_DNA"/>
</dbReference>
<dbReference type="InterPro" id="IPR051466">
    <property type="entry name" value="D-amino_acid_metab_enzyme"/>
</dbReference>
<dbReference type="SUPFAM" id="SSF51419">
    <property type="entry name" value="PLP-binding barrel"/>
    <property type="match status" value="1"/>
</dbReference>
<sequence>MERVEAACMIQTNELDTPFVLIDLDLVMGNIASMQAVADQNGIKLRPHAKTHKMPEIARLQMEAGASGVTVAKLGEAEAMIEGGIRNLLIAYPIIGPRKIERLAELLPKAHLTVVVESYDGMKAVSEAGRMAGLTVSVLIEVDSGFNRVGITQEEDVLAIARAIAADPWLKLEGLLTFAGQSYDAGDTEELLRTVKLEAETVRELTERLRKEGFEITVVSAGSTPSSPHVAGMPGITEIRPGTYVFGDLMQVKLGAHKLEHCALTVKVTVISRPAEDRAVIDAGTKVFSSDGEDSPIGTGRGYVPGRPGITLEWMTEEHGMLRLAPEEQGLKIGEQLEVIPVHCCAVVNLTDQVAAVRQGHVVELWKVSARGKVR</sequence>
<evidence type="ECO:0000313" key="4">
    <source>
        <dbReference type="EMBL" id="WNQ12354.1"/>
    </source>
</evidence>
<dbReference type="PANTHER" id="PTHR28004:SF2">
    <property type="entry name" value="D-SERINE DEHYDRATASE"/>
    <property type="match status" value="1"/>
</dbReference>
<dbReference type="Pfam" id="PF01168">
    <property type="entry name" value="Ala_racemase_N"/>
    <property type="match status" value="1"/>
</dbReference>
<protein>
    <submittedName>
        <fullName evidence="4">Alanine racemase</fullName>
        <ecNumber evidence="4">5.1.1.1</ecNumber>
    </submittedName>
</protein>
<feature type="domain" description="D-serine dehydratase-like" evidence="3">
    <location>
        <begin position="263"/>
        <end position="358"/>
    </location>
</feature>
<accession>A0AA96LE34</accession>
<evidence type="ECO:0000259" key="3">
    <source>
        <dbReference type="SMART" id="SM01119"/>
    </source>
</evidence>
<comment type="similarity">
    <text evidence="1">Belongs to the DSD1 family.</text>
</comment>
<dbReference type="InterPro" id="IPR042208">
    <property type="entry name" value="D-ser_dehydrat-like_sf"/>
</dbReference>
<proteinExistence type="inferred from homology"/>
<dbReference type="InterPro" id="IPR026956">
    <property type="entry name" value="D-ser_dehydrat-like_dom"/>
</dbReference>
<dbReference type="InterPro" id="IPR029066">
    <property type="entry name" value="PLP-binding_barrel"/>
</dbReference>
<dbReference type="AlphaFoldDB" id="A0AA96LE34"/>
<dbReference type="EC" id="5.1.1.1" evidence="4"/>
<evidence type="ECO:0000313" key="5">
    <source>
        <dbReference type="Proteomes" id="UP001305702"/>
    </source>
</evidence>